<evidence type="ECO:0000313" key="9">
    <source>
        <dbReference type="Proteomes" id="UP000007798"/>
    </source>
</evidence>
<dbReference type="FunCoup" id="B4MSR6">
    <property type="interactions" value="1321"/>
</dbReference>
<evidence type="ECO:0000256" key="3">
    <source>
        <dbReference type="ARBA" id="ARBA00023242"/>
    </source>
</evidence>
<dbReference type="PhylomeDB" id="B4MSR6"/>
<comment type="subcellular location">
    <subcellularLocation>
        <location evidence="1">Nucleus</location>
    </subcellularLocation>
</comment>
<evidence type="ECO:0000256" key="1">
    <source>
        <dbReference type="ARBA" id="ARBA00004123"/>
    </source>
</evidence>
<protein>
    <submittedName>
        <fullName evidence="8">Uncharacterized protein</fullName>
        <ecNumber evidence="8">3.1.26.5</ecNumber>
    </submittedName>
</protein>
<dbReference type="GO" id="GO:0005655">
    <property type="term" value="C:nucleolar ribonuclease P complex"/>
    <property type="evidence" value="ECO:0007669"/>
    <property type="project" value="InterPro"/>
</dbReference>
<dbReference type="HOGENOM" id="CLU_007205_1_1_1"/>
<organism evidence="8 9">
    <name type="scientific">Drosophila willistoni</name>
    <name type="common">Fruit fly</name>
    <dbReference type="NCBI Taxonomy" id="7260"/>
    <lineage>
        <taxon>Eukaryota</taxon>
        <taxon>Metazoa</taxon>
        <taxon>Ecdysozoa</taxon>
        <taxon>Arthropoda</taxon>
        <taxon>Hexapoda</taxon>
        <taxon>Insecta</taxon>
        <taxon>Pterygota</taxon>
        <taxon>Neoptera</taxon>
        <taxon>Endopterygota</taxon>
        <taxon>Diptera</taxon>
        <taxon>Brachycera</taxon>
        <taxon>Muscomorpha</taxon>
        <taxon>Ephydroidea</taxon>
        <taxon>Drosophilidae</taxon>
        <taxon>Drosophila</taxon>
        <taxon>Sophophora</taxon>
    </lineage>
</organism>
<keyword evidence="3" id="KW-0539">Nucleus</keyword>
<evidence type="ECO:0000259" key="7">
    <source>
        <dbReference type="Pfam" id="PF22770"/>
    </source>
</evidence>
<dbReference type="GO" id="GO:0004526">
    <property type="term" value="F:ribonuclease P activity"/>
    <property type="evidence" value="ECO:0007669"/>
    <property type="project" value="UniProtKB-EC"/>
</dbReference>
<keyword evidence="9" id="KW-1185">Reference proteome</keyword>
<dbReference type="eggNOG" id="KOG3322">
    <property type="taxonomic scope" value="Eukaryota"/>
</dbReference>
<feature type="compositionally biased region" description="Basic residues" evidence="4">
    <location>
        <begin position="65"/>
        <end position="87"/>
    </location>
</feature>
<dbReference type="GO" id="GO:0000172">
    <property type="term" value="C:ribonuclease MRP complex"/>
    <property type="evidence" value="ECO:0007669"/>
    <property type="project" value="InterPro"/>
</dbReference>
<dbReference type="Pfam" id="PF22770">
    <property type="entry name" value="POP1_C"/>
    <property type="match status" value="1"/>
</dbReference>
<dbReference type="InterPro" id="IPR009723">
    <property type="entry name" value="Pop1_N"/>
</dbReference>
<feature type="region of interest" description="Disordered" evidence="4">
    <location>
        <begin position="282"/>
        <end position="305"/>
    </location>
</feature>
<keyword evidence="8" id="KW-0378">Hydrolase</keyword>
<feature type="compositionally biased region" description="Basic residues" evidence="4">
    <location>
        <begin position="97"/>
        <end position="107"/>
    </location>
</feature>
<sequence length="849" mass="97812">MSTTQKLEFDAQLGGHITLPTHVSTYHYAAGALAEIKDLISEAQHPTGPGRSSKLIFQSLPKHMRRRAMSHHPKRLPRKYRKAHKSQMGKGGNQPVNHKRPSRKYRRRPGNLLKDYIRRQRKHIWLETHIWHAKRFHMVDRWGHRLPYASCDKTYRACYRASAQHCLLQDISYYCCVEIKGQLDMLHQGFARLTSSECGPRITAKTYVSGRREGTVELFCDGQYPLGALQRATFIWQPLEDTEDEVKQRTIWLWLHPSAADATIEQILKVFKLKSMKQTKVPLENPDEDQVMEDSKEKSKTKKNKKPLLKTITRAFELQPRYANSTEDLQLTILRQEFNRFRLTGSGAQRVLASSLRPHPQPAQPQPHADYYEAALGLSSPSEVLSNLIMGIQVIDPRLQKPKKRTKPVIDSDTNSNSSSAIDLLVSQPKSLSESPLWQKEFRQQLASNLLSPHAYDELRRKHAVVPGAPCLFEEKLQSVPIILIQRPGSQDSQYKRLGYGSGWDVIAPAKYGMNLWLTLIMWGARPGGLREMDSVARESGADLHLPDTQTGLKEQHVAEVERRTRYFRLPPNKRCNYRKLSVASPFKPPWQELVRDWTDDSVQPFYVCRQRSQLVALEQRLLHSHQSWSISDSQALPPSNSLIQIQVQLLRRGHLQDNALICLPIGQDYKHRWRQIKKSDLGPVHCEPLQPDVNERQRKDLRLAHKRKLKRLRARRVREKRRCQETAIRKVYIRPANTEHLVRAQLEEMCRLWLPTDPTETQQSVRRQSSRQVFGYVSKAAFSYTEAKVCAVGYVTVNGLRELCLQSKDKPQAKNSSQLLCLVRDANSRDYRWASFKINLNVAVAPPG</sequence>
<name>B4MSR6_DROWI</name>
<dbReference type="OMA" id="KALSPMC"/>
<dbReference type="Proteomes" id="UP000007798">
    <property type="component" value="Unassembled WGS sequence"/>
</dbReference>
<feature type="region of interest" description="Disordered" evidence="4">
    <location>
        <begin position="65"/>
        <end position="107"/>
    </location>
</feature>
<dbReference type="InterPro" id="IPR039182">
    <property type="entry name" value="Pop1"/>
</dbReference>
<dbReference type="Pfam" id="PF08170">
    <property type="entry name" value="POPLD"/>
    <property type="match status" value="1"/>
</dbReference>
<evidence type="ECO:0000259" key="5">
    <source>
        <dbReference type="Pfam" id="PF06978"/>
    </source>
</evidence>
<dbReference type="AlphaFoldDB" id="B4MSR6"/>
<dbReference type="STRING" id="7260.B4MSR6"/>
<dbReference type="OrthoDB" id="442863at2759"/>
<dbReference type="EC" id="3.1.26.5" evidence="8"/>
<dbReference type="PANTHER" id="PTHR22731:SF3">
    <property type="entry name" value="RIBONUCLEASES P_MRP PROTEIN SUBUNIT POP1"/>
    <property type="match status" value="1"/>
</dbReference>
<evidence type="ECO:0000259" key="6">
    <source>
        <dbReference type="Pfam" id="PF08170"/>
    </source>
</evidence>
<dbReference type="SUPFAM" id="SSF103025">
    <property type="entry name" value="Folate-binding domain"/>
    <property type="match status" value="1"/>
</dbReference>
<evidence type="ECO:0000256" key="2">
    <source>
        <dbReference type="ARBA" id="ARBA00022694"/>
    </source>
</evidence>
<gene>
    <name evidence="8" type="primary">Dwil\GK19851</name>
    <name evidence="8" type="ORF">Dwil_GK19851</name>
</gene>
<dbReference type="KEGG" id="dwi:6641233"/>
<keyword evidence="2" id="KW-0819">tRNA processing</keyword>
<reference evidence="8 9" key="1">
    <citation type="journal article" date="2007" name="Nature">
        <title>Evolution of genes and genomes on the Drosophila phylogeny.</title>
        <authorList>
            <consortium name="Drosophila 12 Genomes Consortium"/>
            <person name="Clark A.G."/>
            <person name="Eisen M.B."/>
            <person name="Smith D.R."/>
            <person name="Bergman C.M."/>
            <person name="Oliver B."/>
            <person name="Markow T.A."/>
            <person name="Kaufman T.C."/>
            <person name="Kellis M."/>
            <person name="Gelbart W."/>
            <person name="Iyer V.N."/>
            <person name="Pollard D.A."/>
            <person name="Sackton T.B."/>
            <person name="Larracuente A.M."/>
            <person name="Singh N.D."/>
            <person name="Abad J.P."/>
            <person name="Abt D.N."/>
            <person name="Adryan B."/>
            <person name="Aguade M."/>
            <person name="Akashi H."/>
            <person name="Anderson W.W."/>
            <person name="Aquadro C.F."/>
            <person name="Ardell D.H."/>
            <person name="Arguello R."/>
            <person name="Artieri C.G."/>
            <person name="Barbash D.A."/>
            <person name="Barker D."/>
            <person name="Barsanti P."/>
            <person name="Batterham P."/>
            <person name="Batzoglou S."/>
            <person name="Begun D."/>
            <person name="Bhutkar A."/>
            <person name="Blanco E."/>
            <person name="Bosak S.A."/>
            <person name="Bradley R.K."/>
            <person name="Brand A.D."/>
            <person name="Brent M.R."/>
            <person name="Brooks A.N."/>
            <person name="Brown R.H."/>
            <person name="Butlin R.K."/>
            <person name="Caggese C."/>
            <person name="Calvi B.R."/>
            <person name="Bernardo de Carvalho A."/>
            <person name="Caspi A."/>
            <person name="Castrezana S."/>
            <person name="Celniker S.E."/>
            <person name="Chang J.L."/>
            <person name="Chapple C."/>
            <person name="Chatterji S."/>
            <person name="Chinwalla A."/>
            <person name="Civetta A."/>
            <person name="Clifton S.W."/>
            <person name="Comeron J.M."/>
            <person name="Costello J.C."/>
            <person name="Coyne J.A."/>
            <person name="Daub J."/>
            <person name="David R.G."/>
            <person name="Delcher A.L."/>
            <person name="Delehaunty K."/>
            <person name="Do C.B."/>
            <person name="Ebling H."/>
            <person name="Edwards K."/>
            <person name="Eickbush T."/>
            <person name="Evans J.D."/>
            <person name="Filipski A."/>
            <person name="Findeiss S."/>
            <person name="Freyhult E."/>
            <person name="Fulton L."/>
            <person name="Fulton R."/>
            <person name="Garcia A.C."/>
            <person name="Gardiner A."/>
            <person name="Garfield D.A."/>
            <person name="Garvin B.E."/>
            <person name="Gibson G."/>
            <person name="Gilbert D."/>
            <person name="Gnerre S."/>
            <person name="Godfrey J."/>
            <person name="Good R."/>
            <person name="Gotea V."/>
            <person name="Gravely B."/>
            <person name="Greenberg A.J."/>
            <person name="Griffiths-Jones S."/>
            <person name="Gross S."/>
            <person name="Guigo R."/>
            <person name="Gustafson E.A."/>
            <person name="Haerty W."/>
            <person name="Hahn M.W."/>
            <person name="Halligan D.L."/>
            <person name="Halpern A.L."/>
            <person name="Halter G.M."/>
            <person name="Han M.V."/>
            <person name="Heger A."/>
            <person name="Hillier L."/>
            <person name="Hinrichs A.S."/>
            <person name="Holmes I."/>
            <person name="Hoskins R.A."/>
            <person name="Hubisz M.J."/>
            <person name="Hultmark D."/>
            <person name="Huntley M.A."/>
            <person name="Jaffe D.B."/>
            <person name="Jagadeeshan S."/>
            <person name="Jeck W.R."/>
            <person name="Johnson J."/>
            <person name="Jones C.D."/>
            <person name="Jordan W.C."/>
            <person name="Karpen G.H."/>
            <person name="Kataoka E."/>
            <person name="Keightley P.D."/>
            <person name="Kheradpour P."/>
            <person name="Kirkness E.F."/>
            <person name="Koerich L.B."/>
            <person name="Kristiansen K."/>
            <person name="Kudrna D."/>
            <person name="Kulathinal R.J."/>
            <person name="Kumar S."/>
            <person name="Kwok R."/>
            <person name="Lander E."/>
            <person name="Langley C.H."/>
            <person name="Lapoint R."/>
            <person name="Lazzaro B.P."/>
            <person name="Lee S.J."/>
            <person name="Levesque L."/>
            <person name="Li R."/>
            <person name="Lin C.F."/>
            <person name="Lin M.F."/>
            <person name="Lindblad-Toh K."/>
            <person name="Llopart A."/>
            <person name="Long M."/>
            <person name="Low L."/>
            <person name="Lozovsky E."/>
            <person name="Lu J."/>
            <person name="Luo M."/>
            <person name="Machado C.A."/>
            <person name="Makalowski W."/>
            <person name="Marzo M."/>
            <person name="Matsuda M."/>
            <person name="Matzkin L."/>
            <person name="McAllister B."/>
            <person name="McBride C.S."/>
            <person name="McKernan B."/>
            <person name="McKernan K."/>
            <person name="Mendez-Lago M."/>
            <person name="Minx P."/>
            <person name="Mollenhauer M.U."/>
            <person name="Montooth K."/>
            <person name="Mount S.M."/>
            <person name="Mu X."/>
            <person name="Myers E."/>
            <person name="Negre B."/>
            <person name="Newfeld S."/>
            <person name="Nielsen R."/>
            <person name="Noor M.A."/>
            <person name="O'Grady P."/>
            <person name="Pachter L."/>
            <person name="Papaceit M."/>
            <person name="Parisi M.J."/>
            <person name="Parisi M."/>
            <person name="Parts L."/>
            <person name="Pedersen J.S."/>
            <person name="Pesole G."/>
            <person name="Phillippy A.M."/>
            <person name="Ponting C.P."/>
            <person name="Pop M."/>
            <person name="Porcelli D."/>
            <person name="Powell J.R."/>
            <person name="Prohaska S."/>
            <person name="Pruitt K."/>
            <person name="Puig M."/>
            <person name="Quesneville H."/>
            <person name="Ram K.R."/>
            <person name="Rand D."/>
            <person name="Rasmussen M.D."/>
            <person name="Reed L.K."/>
            <person name="Reenan R."/>
            <person name="Reily A."/>
            <person name="Remington K.A."/>
            <person name="Rieger T.T."/>
            <person name="Ritchie M.G."/>
            <person name="Robin C."/>
            <person name="Rogers Y.H."/>
            <person name="Rohde C."/>
            <person name="Rozas J."/>
            <person name="Rubenfield M.J."/>
            <person name="Ruiz A."/>
            <person name="Russo S."/>
            <person name="Salzberg S.L."/>
            <person name="Sanchez-Gracia A."/>
            <person name="Saranga D.J."/>
            <person name="Sato H."/>
            <person name="Schaeffer S.W."/>
            <person name="Schatz M.C."/>
            <person name="Schlenke T."/>
            <person name="Schwartz R."/>
            <person name="Segarra C."/>
            <person name="Singh R.S."/>
            <person name="Sirot L."/>
            <person name="Sirota M."/>
            <person name="Sisneros N.B."/>
            <person name="Smith C.D."/>
            <person name="Smith T.F."/>
            <person name="Spieth J."/>
            <person name="Stage D.E."/>
            <person name="Stark A."/>
            <person name="Stephan W."/>
            <person name="Strausberg R.L."/>
            <person name="Strempel S."/>
            <person name="Sturgill D."/>
            <person name="Sutton G."/>
            <person name="Sutton G.G."/>
            <person name="Tao W."/>
            <person name="Teichmann S."/>
            <person name="Tobari Y.N."/>
            <person name="Tomimura Y."/>
            <person name="Tsolas J.M."/>
            <person name="Valente V.L."/>
            <person name="Venter E."/>
            <person name="Venter J.C."/>
            <person name="Vicario S."/>
            <person name="Vieira F.G."/>
            <person name="Vilella A.J."/>
            <person name="Villasante A."/>
            <person name="Walenz B."/>
            <person name="Wang J."/>
            <person name="Wasserman M."/>
            <person name="Watts T."/>
            <person name="Wilson D."/>
            <person name="Wilson R.K."/>
            <person name="Wing R.A."/>
            <person name="Wolfner M.F."/>
            <person name="Wong A."/>
            <person name="Wong G.K."/>
            <person name="Wu C.I."/>
            <person name="Wu G."/>
            <person name="Yamamoto D."/>
            <person name="Yang H.P."/>
            <person name="Yang S.P."/>
            <person name="Yorke J.A."/>
            <person name="Yoshida K."/>
            <person name="Zdobnov E."/>
            <person name="Zhang P."/>
            <person name="Zhang Y."/>
            <person name="Zimin A.V."/>
            <person name="Baldwin J."/>
            <person name="Abdouelleil A."/>
            <person name="Abdulkadir J."/>
            <person name="Abebe A."/>
            <person name="Abera B."/>
            <person name="Abreu J."/>
            <person name="Acer S.C."/>
            <person name="Aftuck L."/>
            <person name="Alexander A."/>
            <person name="An P."/>
            <person name="Anderson E."/>
            <person name="Anderson S."/>
            <person name="Arachi H."/>
            <person name="Azer M."/>
            <person name="Bachantsang P."/>
            <person name="Barry A."/>
            <person name="Bayul T."/>
            <person name="Berlin A."/>
            <person name="Bessette D."/>
            <person name="Bloom T."/>
            <person name="Blye J."/>
            <person name="Boguslavskiy L."/>
            <person name="Bonnet C."/>
            <person name="Boukhgalter B."/>
            <person name="Bourzgui I."/>
            <person name="Brown A."/>
            <person name="Cahill P."/>
            <person name="Channer S."/>
            <person name="Cheshatsang Y."/>
            <person name="Chuda L."/>
            <person name="Citroen M."/>
            <person name="Collymore A."/>
            <person name="Cooke P."/>
            <person name="Costello M."/>
            <person name="D'Aco K."/>
            <person name="Daza R."/>
            <person name="De Haan G."/>
            <person name="DeGray S."/>
            <person name="DeMaso C."/>
            <person name="Dhargay N."/>
            <person name="Dooley K."/>
            <person name="Dooley E."/>
            <person name="Doricent M."/>
            <person name="Dorje P."/>
            <person name="Dorjee K."/>
            <person name="Dupes A."/>
            <person name="Elong R."/>
            <person name="Falk J."/>
            <person name="Farina A."/>
            <person name="Faro S."/>
            <person name="Ferguson D."/>
            <person name="Fisher S."/>
            <person name="Foley C.D."/>
            <person name="Franke A."/>
            <person name="Friedrich D."/>
            <person name="Gadbois L."/>
            <person name="Gearin G."/>
            <person name="Gearin C.R."/>
            <person name="Giannoukos G."/>
            <person name="Goode T."/>
            <person name="Graham J."/>
            <person name="Grandbois E."/>
            <person name="Grewal S."/>
            <person name="Gyaltsen K."/>
            <person name="Hafez N."/>
            <person name="Hagos B."/>
            <person name="Hall J."/>
            <person name="Henson C."/>
            <person name="Hollinger A."/>
            <person name="Honan T."/>
            <person name="Huard M.D."/>
            <person name="Hughes L."/>
            <person name="Hurhula B."/>
            <person name="Husby M.E."/>
            <person name="Kamat A."/>
            <person name="Kanga B."/>
            <person name="Kashin S."/>
            <person name="Khazanovich D."/>
            <person name="Kisner P."/>
            <person name="Lance K."/>
            <person name="Lara M."/>
            <person name="Lee W."/>
            <person name="Lennon N."/>
            <person name="Letendre F."/>
            <person name="LeVine R."/>
            <person name="Lipovsky A."/>
            <person name="Liu X."/>
            <person name="Liu J."/>
            <person name="Liu S."/>
            <person name="Lokyitsang T."/>
            <person name="Lokyitsang Y."/>
            <person name="Lubonja R."/>
            <person name="Lui A."/>
            <person name="MacDonald P."/>
            <person name="Magnisalis V."/>
            <person name="Maru K."/>
            <person name="Matthews C."/>
            <person name="McCusker W."/>
            <person name="McDonough S."/>
            <person name="Mehta T."/>
            <person name="Meldrim J."/>
            <person name="Meneus L."/>
            <person name="Mihai O."/>
            <person name="Mihalev A."/>
            <person name="Mihova T."/>
            <person name="Mittelman R."/>
            <person name="Mlenga V."/>
            <person name="Montmayeur A."/>
            <person name="Mulrain L."/>
            <person name="Navidi A."/>
            <person name="Naylor J."/>
            <person name="Negash T."/>
            <person name="Nguyen T."/>
            <person name="Nguyen N."/>
            <person name="Nicol R."/>
            <person name="Norbu C."/>
            <person name="Norbu N."/>
            <person name="Novod N."/>
            <person name="O'Neill B."/>
            <person name="Osman S."/>
            <person name="Markiewicz E."/>
            <person name="Oyono O.L."/>
            <person name="Patti C."/>
            <person name="Phunkhang P."/>
            <person name="Pierre F."/>
            <person name="Priest M."/>
            <person name="Raghuraman S."/>
            <person name="Rege F."/>
            <person name="Reyes R."/>
            <person name="Rise C."/>
            <person name="Rogov P."/>
            <person name="Ross K."/>
            <person name="Ryan E."/>
            <person name="Settipalli S."/>
            <person name="Shea T."/>
            <person name="Sherpa N."/>
            <person name="Shi L."/>
            <person name="Shih D."/>
            <person name="Sparrow T."/>
            <person name="Spaulding J."/>
            <person name="Stalker J."/>
            <person name="Stange-Thomann N."/>
            <person name="Stavropoulos S."/>
            <person name="Stone C."/>
            <person name="Strader C."/>
            <person name="Tesfaye S."/>
            <person name="Thomson T."/>
            <person name="Thoulutsang Y."/>
            <person name="Thoulutsang D."/>
            <person name="Topham K."/>
            <person name="Topping I."/>
            <person name="Tsamla T."/>
            <person name="Vassiliev H."/>
            <person name="Vo A."/>
            <person name="Wangchuk T."/>
            <person name="Wangdi T."/>
            <person name="Weiand M."/>
            <person name="Wilkinson J."/>
            <person name="Wilson A."/>
            <person name="Yadav S."/>
            <person name="Young G."/>
            <person name="Yu Q."/>
            <person name="Zembek L."/>
            <person name="Zhong D."/>
            <person name="Zimmer A."/>
            <person name="Zwirko Z."/>
            <person name="Jaffe D.B."/>
            <person name="Alvarez P."/>
            <person name="Brockman W."/>
            <person name="Butler J."/>
            <person name="Chin C."/>
            <person name="Gnerre S."/>
            <person name="Grabherr M."/>
            <person name="Kleber M."/>
            <person name="Mauceli E."/>
            <person name="MacCallum I."/>
        </authorList>
    </citation>
    <scope>NUCLEOTIDE SEQUENCE [LARGE SCALE GENOMIC DNA]</scope>
    <source>
        <strain evidence="9">Tucson 14030-0811.24</strain>
    </source>
</reference>
<dbReference type="InterPro" id="IPR012590">
    <property type="entry name" value="POPLD_dom"/>
</dbReference>
<dbReference type="Pfam" id="PF06978">
    <property type="entry name" value="POP1_N"/>
    <property type="match status" value="2"/>
</dbReference>
<proteinExistence type="predicted"/>
<dbReference type="EMBL" id="CH963851">
    <property type="protein sequence ID" value="EDW75155.1"/>
    <property type="molecule type" value="Genomic_DNA"/>
</dbReference>
<dbReference type="InterPro" id="IPR055079">
    <property type="entry name" value="POP1_C"/>
</dbReference>
<evidence type="ECO:0000256" key="4">
    <source>
        <dbReference type="SAM" id="MobiDB-lite"/>
    </source>
</evidence>
<dbReference type="GO" id="GO:0001682">
    <property type="term" value="P:tRNA 5'-leader removal"/>
    <property type="evidence" value="ECO:0007669"/>
    <property type="project" value="InterPro"/>
</dbReference>
<evidence type="ECO:0000313" key="8">
    <source>
        <dbReference type="EMBL" id="EDW75155.1"/>
    </source>
</evidence>
<feature type="domain" description="POP1 C-terminal" evidence="7">
    <location>
        <begin position="642"/>
        <end position="840"/>
    </location>
</feature>
<dbReference type="InParanoid" id="B4MSR6"/>
<feature type="domain" description="POPLD" evidence="6">
    <location>
        <begin position="503"/>
        <end position="591"/>
    </location>
</feature>
<feature type="domain" description="Pop1 N-terminal" evidence="5">
    <location>
        <begin position="34"/>
        <end position="106"/>
    </location>
</feature>
<accession>B4MSR6</accession>
<feature type="domain" description="Pop1 N-terminal" evidence="5">
    <location>
        <begin position="116"/>
        <end position="181"/>
    </location>
</feature>
<dbReference type="PANTHER" id="PTHR22731">
    <property type="entry name" value="RIBONUCLEASES P/MRP PROTEIN SUBUNIT POP1"/>
    <property type="match status" value="1"/>
</dbReference>